<accession>A0A5B8J0Y1</accession>
<keyword evidence="2" id="KW-1185">Reference proteome</keyword>
<dbReference type="EMBL" id="CP042263">
    <property type="protein sequence ID" value="QDY70841.1"/>
    <property type="molecule type" value="Genomic_DNA"/>
</dbReference>
<name>A0A5B8J0Y1_9RHOB</name>
<dbReference type="Proteomes" id="UP000318483">
    <property type="component" value="Plasmid unnamed2"/>
</dbReference>
<reference evidence="1 2" key="1">
    <citation type="submission" date="2019-07" db="EMBL/GenBank/DDBJ databases">
        <title>Litoreibacter alkalisoli sp. nov., isolated from saline-alkaline soil.</title>
        <authorList>
            <person name="Wang S."/>
            <person name="Xu L."/>
            <person name="Xing Y.-T."/>
            <person name="Sun J.-Q."/>
        </authorList>
    </citation>
    <scope>NUCLEOTIDE SEQUENCE [LARGE SCALE GENOMIC DNA]</scope>
    <source>
        <strain evidence="1 2">LN3S51</strain>
        <plasmid evidence="1 2">unnamed2</plasmid>
    </source>
</reference>
<keyword evidence="1" id="KW-0614">Plasmid</keyword>
<gene>
    <name evidence="1" type="ORF">FPZ52_14120</name>
</gene>
<protein>
    <submittedName>
        <fullName evidence="1">Uncharacterized protein</fullName>
    </submittedName>
</protein>
<dbReference type="RefSeq" id="WP_146366257.1">
    <property type="nucleotide sequence ID" value="NZ_CP042263.1"/>
</dbReference>
<sequence length="207" mass="22271">MANIVETVAGILLALPDNISRHERSIPEQSLLHAWFNAKQTGAPVSMDRLSTTLGRIGWNLTDIGTTQAEVPLECGGVALPWLGLSSRGNAALANILGANASLACPLVSAWRREGTAASSREMFIAELRGTSWLTICAFKLDWPDHCAILSGRVDKIGISATTESYSLDRVRFDSVAAEVLAKVSHRLDRIVRAPAVRAPGKVMEIN</sequence>
<dbReference type="AlphaFoldDB" id="A0A5B8J0Y1"/>
<organism evidence="1 2">
    <name type="scientific">Qingshengfaniella alkalisoli</name>
    <dbReference type="NCBI Taxonomy" id="2599296"/>
    <lineage>
        <taxon>Bacteria</taxon>
        <taxon>Pseudomonadati</taxon>
        <taxon>Pseudomonadota</taxon>
        <taxon>Alphaproteobacteria</taxon>
        <taxon>Rhodobacterales</taxon>
        <taxon>Paracoccaceae</taxon>
        <taxon>Qingshengfaniella</taxon>
    </lineage>
</organism>
<geneLocation type="plasmid" evidence="1 2">
    <name>unnamed2</name>
</geneLocation>
<evidence type="ECO:0000313" key="1">
    <source>
        <dbReference type="EMBL" id="QDY70841.1"/>
    </source>
</evidence>
<dbReference type="KEGG" id="lit:FPZ52_14120"/>
<proteinExistence type="predicted"/>
<evidence type="ECO:0000313" key="2">
    <source>
        <dbReference type="Proteomes" id="UP000318483"/>
    </source>
</evidence>